<dbReference type="CDD" id="cd06170">
    <property type="entry name" value="LuxR_C_like"/>
    <property type="match status" value="1"/>
</dbReference>
<keyword evidence="1" id="KW-0805">Transcription regulation</keyword>
<evidence type="ECO:0000256" key="3">
    <source>
        <dbReference type="ARBA" id="ARBA00023163"/>
    </source>
</evidence>
<name>A0ABR8KEL6_9NOSO</name>
<dbReference type="RefSeq" id="WP_190958077.1">
    <property type="nucleotide sequence ID" value="NZ_JACJTU010000032.1"/>
</dbReference>
<sequence length="262" mass="29374">MTISLQHLFEAIDRVNDESEMRSHFAPKLSEYFAAKRSGIFFFDQLFGVGAASPLENRKLQSILNVALSIERNPVARYIAERHTPVHEGLVTSPKAWAILCPRPDHWHVMAGPIIDRSQLVGAVGCTRDKSMPAFDSQNLADLSAVCLHLSVWTTTLRLTQSAASTQQYYPFATDSLSQTLRQRLTPRERQIADLVALGRTNAEIGKELWITENSVKQALKRMFRKLNVSSRTEMTAQIGATQHHFPVAKLSSSNLMLDTNQ</sequence>
<evidence type="ECO:0000313" key="5">
    <source>
        <dbReference type="EMBL" id="MBD2737470.1"/>
    </source>
</evidence>
<proteinExistence type="predicted"/>
<protein>
    <submittedName>
        <fullName evidence="5">LuxR family transcriptional regulator</fullName>
    </submittedName>
</protein>
<dbReference type="SUPFAM" id="SSF55781">
    <property type="entry name" value="GAF domain-like"/>
    <property type="match status" value="1"/>
</dbReference>
<dbReference type="EMBL" id="JACJTU010000032">
    <property type="protein sequence ID" value="MBD2737470.1"/>
    <property type="molecule type" value="Genomic_DNA"/>
</dbReference>
<dbReference type="InterPro" id="IPR036388">
    <property type="entry name" value="WH-like_DNA-bd_sf"/>
</dbReference>
<keyword evidence="6" id="KW-1185">Reference proteome</keyword>
<keyword evidence="2" id="KW-0238">DNA-binding</keyword>
<dbReference type="PANTHER" id="PTHR44688:SF16">
    <property type="entry name" value="DNA-BINDING TRANSCRIPTIONAL ACTIVATOR DEVR_DOSR"/>
    <property type="match status" value="1"/>
</dbReference>
<evidence type="ECO:0000313" key="6">
    <source>
        <dbReference type="Proteomes" id="UP000637383"/>
    </source>
</evidence>
<evidence type="ECO:0000256" key="1">
    <source>
        <dbReference type="ARBA" id="ARBA00023015"/>
    </source>
</evidence>
<evidence type="ECO:0000256" key="2">
    <source>
        <dbReference type="ARBA" id="ARBA00023125"/>
    </source>
</evidence>
<comment type="caution">
    <text evidence="5">The sequence shown here is derived from an EMBL/GenBank/DDBJ whole genome shotgun (WGS) entry which is preliminary data.</text>
</comment>
<dbReference type="Gene3D" id="1.10.10.10">
    <property type="entry name" value="Winged helix-like DNA-binding domain superfamily/Winged helix DNA-binding domain"/>
    <property type="match status" value="1"/>
</dbReference>
<dbReference type="SUPFAM" id="SSF46894">
    <property type="entry name" value="C-terminal effector domain of the bipartite response regulators"/>
    <property type="match status" value="1"/>
</dbReference>
<keyword evidence="3" id="KW-0804">Transcription</keyword>
<dbReference type="PROSITE" id="PS00622">
    <property type="entry name" value="HTH_LUXR_1"/>
    <property type="match status" value="1"/>
</dbReference>
<dbReference type="Pfam" id="PF00196">
    <property type="entry name" value="GerE"/>
    <property type="match status" value="1"/>
</dbReference>
<dbReference type="SMART" id="SM00421">
    <property type="entry name" value="HTH_LUXR"/>
    <property type="match status" value="1"/>
</dbReference>
<dbReference type="PRINTS" id="PR00038">
    <property type="entry name" value="HTHLUXR"/>
</dbReference>
<evidence type="ECO:0000259" key="4">
    <source>
        <dbReference type="PROSITE" id="PS50043"/>
    </source>
</evidence>
<dbReference type="PANTHER" id="PTHR44688">
    <property type="entry name" value="DNA-BINDING TRANSCRIPTIONAL ACTIVATOR DEVR_DOSR"/>
    <property type="match status" value="1"/>
</dbReference>
<gene>
    <name evidence="5" type="ORF">H6H03_26905</name>
</gene>
<dbReference type="Proteomes" id="UP000637383">
    <property type="component" value="Unassembled WGS sequence"/>
</dbReference>
<dbReference type="InterPro" id="IPR029016">
    <property type="entry name" value="GAF-like_dom_sf"/>
</dbReference>
<accession>A0ABR8KEL6</accession>
<dbReference type="PROSITE" id="PS50043">
    <property type="entry name" value="HTH_LUXR_2"/>
    <property type="match status" value="1"/>
</dbReference>
<organism evidence="5 6">
    <name type="scientific">Nostoc paludosum FACHB-159</name>
    <dbReference type="NCBI Taxonomy" id="2692908"/>
    <lineage>
        <taxon>Bacteria</taxon>
        <taxon>Bacillati</taxon>
        <taxon>Cyanobacteriota</taxon>
        <taxon>Cyanophyceae</taxon>
        <taxon>Nostocales</taxon>
        <taxon>Nostocaceae</taxon>
        <taxon>Nostoc</taxon>
    </lineage>
</organism>
<dbReference type="InterPro" id="IPR016032">
    <property type="entry name" value="Sig_transdc_resp-reg_C-effctor"/>
</dbReference>
<feature type="domain" description="HTH luxR-type" evidence="4">
    <location>
        <begin position="178"/>
        <end position="243"/>
    </location>
</feature>
<reference evidence="5 6" key="1">
    <citation type="journal article" date="2020" name="ISME J.">
        <title>Comparative genomics reveals insights into cyanobacterial evolution and habitat adaptation.</title>
        <authorList>
            <person name="Chen M.Y."/>
            <person name="Teng W.K."/>
            <person name="Zhao L."/>
            <person name="Hu C.X."/>
            <person name="Zhou Y.K."/>
            <person name="Han B.P."/>
            <person name="Song L.R."/>
            <person name="Shu W.S."/>
        </authorList>
    </citation>
    <scope>NUCLEOTIDE SEQUENCE [LARGE SCALE GENOMIC DNA]</scope>
    <source>
        <strain evidence="5 6">FACHB-159</strain>
    </source>
</reference>
<dbReference type="Gene3D" id="3.30.450.40">
    <property type="match status" value="1"/>
</dbReference>
<dbReference type="InterPro" id="IPR000792">
    <property type="entry name" value="Tscrpt_reg_LuxR_C"/>
</dbReference>